<keyword evidence="7" id="KW-1267">Proteomics identification</keyword>
<dbReference type="CTD" id="34894"/>
<evidence type="ECO:0000313" key="3">
    <source>
        <dbReference type="EMBL" id="AAN10894.1"/>
    </source>
</evidence>
<dbReference type="GO" id="GO:0042332">
    <property type="term" value="P:gravitaxis"/>
    <property type="evidence" value="ECO:0000315"/>
    <property type="project" value="FlyBase"/>
</dbReference>
<feature type="region of interest" description="Disordered" evidence="2">
    <location>
        <begin position="505"/>
        <end position="564"/>
    </location>
</feature>
<dbReference type="UCSC" id="CG31732-RD">
    <property type="organism name" value="d. melanogaster"/>
</dbReference>
<dbReference type="EMBL" id="AE014134">
    <property type="protein sequence ID" value="AAN10894.1"/>
    <property type="molecule type" value="Genomic_DNA"/>
</dbReference>
<reference evidence="6" key="4">
    <citation type="journal article" date="2002" name="Genome Biol.">
        <title>The transposable elements of the Drosophila melanogaster euchromatin: a genomics perspective.</title>
        <authorList>
            <person name="Kaminker J.S."/>
            <person name="Bergman C.M."/>
            <person name="Kronmiller B."/>
            <person name="Carlson J."/>
            <person name="Svirskas R."/>
            <person name="Patel S."/>
            <person name="Frise E."/>
            <person name="Wheeler D.A."/>
            <person name="Lewis S.E."/>
            <person name="Rubin G.M."/>
            <person name="Ashburner M."/>
            <person name="Celniker S.E."/>
        </authorList>
    </citation>
    <scope>NUCLEOTIDE SEQUENCE [LARGE SCALE GENOMIC DNA]</scope>
    <source>
        <strain evidence="6">Berkeley</strain>
    </source>
</reference>
<dbReference type="OrthoDB" id="6350415at2759"/>
<feature type="compositionally biased region" description="Low complexity" evidence="2">
    <location>
        <begin position="541"/>
        <end position="564"/>
    </location>
</feature>
<protein>
    <submittedName>
        <fullName evidence="3">Yuri gagarin, isoform D</fullName>
    </submittedName>
    <submittedName>
        <fullName evidence="4">Yuri gagarin, isoform S</fullName>
    </submittedName>
</protein>
<feature type="region of interest" description="Disordered" evidence="2">
    <location>
        <begin position="1"/>
        <end position="52"/>
    </location>
</feature>
<name>Q8IP47_DROME</name>
<reference evidence="3" key="14">
    <citation type="submission" date="2022-11" db="EMBL/GenBank/DDBJ databases">
        <authorList>
            <consortium name="FlyBase"/>
        </authorList>
    </citation>
    <scope>NUCLEOTIDE SEQUENCE</scope>
</reference>
<evidence type="ECO:0007829" key="7">
    <source>
        <dbReference type="PeptideAtlas" id="Q8IP47"/>
    </source>
</evidence>
<dbReference type="Proteomes" id="UP000000803">
    <property type="component" value="Chromosome 2L"/>
</dbReference>
<evidence type="ECO:0000313" key="5">
    <source>
        <dbReference type="FlyBase" id="FBgn0045842"/>
    </source>
</evidence>
<keyword evidence="6" id="KW-1185">Reference proteome</keyword>
<dbReference type="AlphaFoldDB" id="Q8IP47"/>
<evidence type="ECO:0000313" key="4">
    <source>
        <dbReference type="EMBL" id="ABC65906.3"/>
    </source>
</evidence>
<reference evidence="3 6" key="9">
    <citation type="journal article" date="2007" name="Science">
        <title>Sequence finishing and mapping of Drosophila melanogaster heterochromatin.</title>
        <authorList>
            <person name="Hoskins R.A."/>
            <person name="Carlson J.W."/>
            <person name="Kennedy C."/>
            <person name="Acevedo D."/>
            <person name="Evans-Holm M."/>
            <person name="Frise E."/>
            <person name="Wan K.H."/>
            <person name="Park S."/>
            <person name="Mendez-Lago M."/>
            <person name="Rossi F."/>
            <person name="Villasante A."/>
            <person name="Dimitri P."/>
            <person name="Karpen G.H."/>
            <person name="Celniker S.E."/>
        </authorList>
    </citation>
    <scope>NUCLEOTIDE SEQUENCE [LARGE SCALE GENOMIC DNA]</scope>
    <source>
        <strain evidence="6">Berkeley</strain>
    </source>
</reference>
<dbReference type="ExpressionAtlas" id="Q8IP47">
    <property type="expression patterns" value="baseline and differential"/>
</dbReference>
<proteinExistence type="evidence at protein level"/>
<evidence type="ECO:0000256" key="2">
    <source>
        <dbReference type="SAM" id="MobiDB-lite"/>
    </source>
</evidence>
<dbReference type="Pfam" id="PF15934">
    <property type="entry name" value="Yuri_gagarin"/>
    <property type="match status" value="1"/>
</dbReference>
<sequence length="564" mass="63768">MGLNPSRPASSPPPPPSSASQMCRQVQPTGTSASHPHQESTLKASSPDRCTASTEAMSTEHYRCLIQKLRDTNGDAGDMSFELNSIFLKRLDEIDCLDEHEGDDMHTCQLRLVTFQEWVDFLLHVNSVILGNVSDLEKEAYSKIVACCQSVQVRQQHTLEENRRLREDICAIIERVQHSPHCTDFDFNGISLETLTVNQLRGVGKDPAHAECESEKMSESMKSLVGEIAAKHDEIGELKSQINALDEVVHTARQKLLLKDQCIAQLNQQLHEITRCIESRDQAKMEESPNDTLTADAITSDMLENLSIHDTQESEMLRLLNAELNDLLDLHNKQEFQTIEIRRKRVSCFIEKLVSEREDTLKKLESIRSHLTILQSDLDQSCLISVDPESGPCDLDADAQMLEALRRRLLNLSQLNRELHGKYQRLDTESKIKISELEARIESESSVLQRNSDVLREIAELICSLGSKEFSYNEIYDESSKENPFCTTIADMFARKFEQEQNQVEIECDTKTPSQTRKPTKTTKIPGATAKTNKQQPTPKPSNKPTTTKTIPTKNTTTTFRTSK</sequence>
<reference evidence="3 6" key="8">
    <citation type="journal article" date="2007" name="Science">
        <title>The Release 5.1 annotation of Drosophila melanogaster heterochromatin.</title>
        <authorList>
            <person name="Smith C.D."/>
            <person name="Shu S."/>
            <person name="Mungall C.J."/>
            <person name="Karpen G.H."/>
        </authorList>
    </citation>
    <scope>NUCLEOTIDE SEQUENCE [LARGE SCALE GENOMIC DNA]</scope>
    <source>
        <strain evidence="6">Berkeley</strain>
    </source>
</reference>
<reference evidence="3 6" key="6">
    <citation type="journal article" date="2005" name="PLoS Comput. Biol.">
        <title>Combined evidence annotation of transposable elements in genome sequences.</title>
        <authorList>
            <person name="Quesneville H."/>
            <person name="Bergman C.M."/>
            <person name="Andrieu O."/>
            <person name="Autard D."/>
            <person name="Nouaud D."/>
            <person name="Ashburner M."/>
            <person name="Anxolabehere D."/>
        </authorList>
    </citation>
    <scope>NUCLEOTIDE SEQUENCE [LARGE SCALE GENOMIC DNA]</scope>
    <source>
        <strain evidence="6">Berkeley</strain>
    </source>
</reference>
<dbReference type="HOGENOM" id="CLU_483378_0_0_1"/>
<evidence type="ECO:0000256" key="1">
    <source>
        <dbReference type="ARBA" id="ARBA00023054"/>
    </source>
</evidence>
<organism evidence="3 6">
    <name type="scientific">Drosophila melanogaster</name>
    <name type="common">Fruit fly</name>
    <dbReference type="NCBI Taxonomy" id="7227"/>
    <lineage>
        <taxon>Eukaryota</taxon>
        <taxon>Metazoa</taxon>
        <taxon>Ecdysozoa</taxon>
        <taxon>Arthropoda</taxon>
        <taxon>Hexapoda</taxon>
        <taxon>Insecta</taxon>
        <taxon>Pterygota</taxon>
        <taxon>Neoptera</taxon>
        <taxon>Endopterygota</taxon>
        <taxon>Diptera</taxon>
        <taxon>Brachycera</taxon>
        <taxon>Muscomorpha</taxon>
        <taxon>Ephydroidea</taxon>
        <taxon>Drosophilidae</taxon>
        <taxon>Drosophila</taxon>
        <taxon>Sophophora</taxon>
    </lineage>
</organism>
<reference evidence="3" key="11">
    <citation type="journal article" date="2015" name="G3 (Bethesda)">
        <title>Gene Model Annotations for Drosophila melanogaster: The Rule-Benders.</title>
        <authorList>
            <consortium name="FlyBase Consortium"/>
            <person name="Crosby M.A."/>
            <person name="Gramates L.S."/>
            <person name="Dos Santos G."/>
            <person name="Matthews B.B."/>
            <person name="St Pierre S.E."/>
            <person name="Zhou P."/>
            <person name="Schroeder A.J."/>
            <person name="Falls K."/>
            <person name="Emmert D.B."/>
            <person name="Russo S.M."/>
            <person name="Gelbart W.M."/>
            <person name="null"/>
        </authorList>
    </citation>
    <scope>NUCLEOTIDE SEQUENCE</scope>
</reference>
<feature type="compositionally biased region" description="Polar residues" evidence="2">
    <location>
        <begin position="21"/>
        <end position="44"/>
    </location>
</feature>
<dbReference type="SMR" id="Q8IP47"/>
<keyword evidence="1" id="KW-0175">Coiled coil</keyword>
<reference evidence="3 6" key="1">
    <citation type="journal article" date="2000" name="Science">
        <title>The genome sequence of Drosophila melanogaster.</title>
        <authorList>
            <person name="Adams M.D."/>
            <person name="Celniker S.E."/>
            <person name="Holt R.A."/>
            <person name="Evans C.A."/>
            <person name="Gocayne J.D."/>
            <person name="Amanatides P.G."/>
            <person name="Scherer S.E."/>
            <person name="Li P.W."/>
            <person name="Hoskins R.A."/>
            <person name="Galle R.F."/>
            <person name="George R.A."/>
            <person name="Lewis S.E."/>
            <person name="Richards S."/>
            <person name="Ashburner M."/>
            <person name="Henderson S.N."/>
            <person name="Sutton G.G."/>
            <person name="Wortman J.R."/>
            <person name="Yandell M.D."/>
            <person name="Zhang Q."/>
            <person name="Chen L.X."/>
            <person name="Brandon R.C."/>
            <person name="Rogers Y.H."/>
            <person name="Blazej R.G."/>
            <person name="Champe M."/>
            <person name="Pfeiffer B.D."/>
            <person name="Wan K.H."/>
            <person name="Doyle C."/>
            <person name="Baxter E.G."/>
            <person name="Helt G."/>
            <person name="Nelson C.R."/>
            <person name="Gabor G.L."/>
            <person name="Abril J.F."/>
            <person name="Agbayani A."/>
            <person name="An H.J."/>
            <person name="Andrews-Pfannkoch C."/>
            <person name="Baldwin D."/>
            <person name="Ballew R.M."/>
            <person name="Basu A."/>
            <person name="Baxendale J."/>
            <person name="Bayraktaroglu L."/>
            <person name="Beasley E.M."/>
            <person name="Beeson K.Y."/>
            <person name="Benos P.V."/>
            <person name="Berman B.P."/>
            <person name="Bhandari D."/>
            <person name="Bolshakov S."/>
            <person name="Borkova D."/>
            <person name="Botchan M.R."/>
            <person name="Bouck J."/>
            <person name="Brokstein P."/>
            <person name="Brottier P."/>
            <person name="Burtis K.C."/>
            <person name="Busam D.A."/>
            <person name="Butler H."/>
            <person name="Cadieu E."/>
            <person name="Center A."/>
            <person name="Chandra I."/>
            <person name="Cherry J.M."/>
            <person name="Cawley S."/>
            <person name="Dahlke C."/>
            <person name="Davenport L.B."/>
            <person name="Davies P."/>
            <person name="de Pablos B."/>
            <person name="Delcher A."/>
            <person name="Deng Z."/>
            <person name="Mays A.D."/>
            <person name="Dew I."/>
            <person name="Dietz S.M."/>
            <person name="Dodson K."/>
            <person name="Doup L.E."/>
            <person name="Downes M."/>
            <person name="Dugan-Rocha S."/>
            <person name="Dunkov B.C."/>
            <person name="Dunn P."/>
            <person name="Durbin K.J."/>
            <person name="Evangelista C.C."/>
            <person name="Ferraz C."/>
            <person name="Ferriera S."/>
            <person name="Fleischmann W."/>
            <person name="Fosler C."/>
            <person name="Gabrielian A.E."/>
            <person name="Garg N.S."/>
            <person name="Gelbart W.M."/>
            <person name="Glasser K."/>
            <person name="Glodek A."/>
            <person name="Gong F."/>
            <person name="Gorrell J.H."/>
            <person name="Gu Z."/>
            <person name="Guan P."/>
            <person name="Harris M."/>
            <person name="Harris N.L."/>
            <person name="Harvey D."/>
            <person name="Heiman T.J."/>
            <person name="Hernandez J.R."/>
            <person name="Houck J."/>
            <person name="Hostin D."/>
            <person name="Houston K.A."/>
            <person name="Howland T.J."/>
            <person name="Wei M.H."/>
            <person name="Ibegwam C."/>
            <person name="Jalali M."/>
            <person name="Kalush F."/>
            <person name="Karpen G.H."/>
            <person name="Ke Z."/>
            <person name="Kennison J.A."/>
            <person name="Ketchum K.A."/>
            <person name="Kimmel B.E."/>
            <person name="Kodira C.D."/>
            <person name="Kraft C."/>
            <person name="Kravitz S."/>
            <person name="Kulp D."/>
            <person name="Lai Z."/>
            <person name="Lasko P."/>
            <person name="Lei Y."/>
            <person name="Levitsky A.A."/>
            <person name="Li J."/>
            <person name="Li Z."/>
            <person name="Liang Y."/>
            <person name="Lin X."/>
            <person name="Liu X."/>
            <person name="Mattei B."/>
            <person name="McIntosh T.C."/>
            <person name="McLeod M.P."/>
            <person name="McPherson D."/>
            <person name="Merkulov G."/>
            <person name="Milshina N.V."/>
            <person name="Mobarry C."/>
            <person name="Morris J."/>
            <person name="Moshrefi A."/>
            <person name="Mount S.M."/>
            <person name="Moy M."/>
            <person name="Murphy B."/>
            <person name="Murphy L."/>
            <person name="Muzny D.M."/>
            <person name="Nelson D.L."/>
            <person name="Nelson D.R."/>
            <person name="Nelson K.A."/>
            <person name="Nixon K."/>
            <person name="Nusskern D.R."/>
            <person name="Pacleb J.M."/>
            <person name="Palazzolo M."/>
            <person name="Pittman G.S."/>
            <person name="Pan S."/>
            <person name="Pollard J."/>
            <person name="Puri V."/>
            <person name="Reese M.G."/>
            <person name="Reinert K."/>
            <person name="Remington K."/>
            <person name="Saunders R.D."/>
            <person name="Scheeler F."/>
            <person name="Shen H."/>
            <person name="Shue B.C."/>
            <person name="Siden-Kiamos I."/>
            <person name="Simpson M."/>
            <person name="Skupski M.P."/>
            <person name="Smith T."/>
            <person name="Spier E."/>
            <person name="Spradling A.C."/>
            <person name="Stapleton M."/>
            <person name="Strong R."/>
            <person name="Sun E."/>
            <person name="Svirskas R."/>
            <person name="Tector C."/>
            <person name="Turner R."/>
            <person name="Venter E."/>
            <person name="Wang A.H."/>
            <person name="Wang X."/>
            <person name="Wang Z.Y."/>
            <person name="Wassarman D.A."/>
            <person name="Weinstock G.M."/>
            <person name="Weissenbach J."/>
            <person name="Williams S.M."/>
            <person name="WoodageT"/>
            <person name="Worley K.C."/>
            <person name="Wu D."/>
            <person name="Yang S."/>
            <person name="Yao Q.A."/>
            <person name="Ye J."/>
            <person name="Yeh R.F."/>
            <person name="Zaveri J.S."/>
            <person name="Zhan M."/>
            <person name="Zhang G."/>
            <person name="Zhao Q."/>
            <person name="Zheng L."/>
            <person name="Zheng X.H."/>
            <person name="Zhong F.N."/>
            <person name="Zhong W."/>
            <person name="Zhou X."/>
            <person name="Zhu S."/>
            <person name="Zhu X."/>
            <person name="Smith H.O."/>
            <person name="Gibbs R.A."/>
            <person name="Myers E.W."/>
            <person name="Rubin G.M."/>
            <person name="Venter J.C."/>
        </authorList>
    </citation>
    <scope>NUCLEOTIDE SEQUENCE [LARGE SCALE GENOMIC DNA]</scope>
    <source>
        <strain evidence="6">Berkeley</strain>
    </source>
</reference>
<reference evidence="3" key="7">
    <citation type="submission" date="2006-08" db="EMBL/GenBank/DDBJ databases">
        <authorList>
            <person name="Celniker S."/>
            <person name="Carlson J."/>
            <person name="Wan K."/>
            <person name="Frise E."/>
            <person name="Hoskins R."/>
            <person name="Park S."/>
            <person name="Svirskas R."/>
            <person name="Rubin G."/>
        </authorList>
    </citation>
    <scope>NUCLEOTIDE SEQUENCE</scope>
</reference>
<gene>
    <name evidence="3 5" type="primary">yuri</name>
    <name evidence="3" type="synonym">BG:DS05639.1</name>
    <name evidence="3" type="synonym">BG:DS07851.11</name>
    <name evidence="3" type="synonym">CG11860</name>
    <name evidence="3" type="synonym">CG12635</name>
    <name evidence="3" type="synonym">Dmel\CG31732</name>
    <name evidence="3" type="synonym">Yuri</name>
    <name evidence="3 5" type="ORF">CG31732</name>
    <name evidence="3" type="ORF">Dmel_CG31732</name>
</gene>
<reference evidence="3" key="12">
    <citation type="journal article" date="2015" name="Genome Res.">
        <title>The Release 6 reference sequence of the Drosophila melanogaster genome.</title>
        <authorList>
            <person name="Hoskins R.A."/>
            <person name="Carlson J.W."/>
            <person name="Wan K.H."/>
            <person name="Park S."/>
            <person name="Mendez I."/>
            <person name="Galle S.E."/>
            <person name="Booth B.W."/>
            <person name="Pfeiffer B.D."/>
            <person name="George R.A."/>
            <person name="Svirskas R."/>
            <person name="Krzywinski M."/>
            <person name="Schein J."/>
            <person name="Accardo M.C."/>
            <person name="Damia E."/>
            <person name="Messina G."/>
            <person name="Mendez-Lago M."/>
            <person name="de Pablos B."/>
            <person name="Demakova O.V."/>
            <person name="Andreyeva E.N."/>
            <person name="Boldyreva L.V."/>
            <person name="Marra M."/>
            <person name="Carvalho A.B."/>
            <person name="Dimitri P."/>
            <person name="Villasante A."/>
            <person name="Zhimulev I.F."/>
            <person name="Rubin G.M."/>
            <person name="Karpen G.H."/>
            <person name="Celniker S.E."/>
        </authorList>
    </citation>
    <scope>NUCLEOTIDE SEQUENCE</scope>
</reference>
<accession>Q8IP47</accession>
<dbReference type="GO" id="GO:0005635">
    <property type="term" value="C:nuclear envelope"/>
    <property type="evidence" value="ECO:0000314"/>
    <property type="project" value="FlyBase"/>
</dbReference>
<evidence type="ECO:0000313" key="6">
    <source>
        <dbReference type="Proteomes" id="UP000000803"/>
    </source>
</evidence>
<reference evidence="3" key="13">
    <citation type="submission" date="2022-11" db="EMBL/GenBank/DDBJ databases">
        <title>Drosophila melanogaster release 4 sequence.</title>
        <authorList>
            <consortium name="Berkeley Drosophila Genome Project"/>
            <person name="Celniker S."/>
            <person name="Carlson J."/>
            <person name="Wan K."/>
            <person name="Pfeiffer B."/>
            <person name="Frise E."/>
            <person name="George R."/>
            <person name="Hoskins R."/>
            <person name="Stapleton M."/>
            <person name="Pacleb J."/>
            <person name="Park S."/>
            <person name="Svirskas R."/>
            <person name="Smith E."/>
            <person name="Yu C."/>
            <person name="Rubin G."/>
        </authorList>
    </citation>
    <scope>NUCLEOTIDE SEQUENCE</scope>
</reference>
<dbReference type="BioGRID-ORCS" id="34894">
    <property type="hits" value="0 hits in 1 CRISPR screen"/>
</dbReference>
<reference evidence="3" key="10">
    <citation type="journal article" date="2015" name="G3 (Bethesda)">
        <title>Gene Model Annotations for Drosophila melanogaster: Impact of High-Throughput Data.</title>
        <authorList>
            <consortium name="FlyBase Consortium"/>
            <person name="Matthews B.B."/>
            <person name="Dos Santos G."/>
            <person name="Crosby M.A."/>
            <person name="Emmert D.B."/>
            <person name="St Pierre S.E."/>
            <person name="Gramates L.S."/>
            <person name="Zhou P."/>
            <person name="Schroeder A.J."/>
            <person name="Falls K."/>
            <person name="Strelets V."/>
            <person name="Russo S.M."/>
            <person name="Gelbart W.M."/>
            <person name="null"/>
        </authorList>
    </citation>
    <scope>NUCLEOTIDE SEQUENCE</scope>
</reference>
<dbReference type="FlyBase" id="FBgn0045842">
    <property type="gene designation" value="yuri"/>
</dbReference>
<dbReference type="PANTHER" id="PTHR45721">
    <property type="entry name" value="LAMIN DM0-RELATED"/>
    <property type="match status" value="1"/>
</dbReference>
<reference evidence="3 6" key="5">
    <citation type="journal article" date="2002" name="Genome Biol.">
        <title>Heterochromatic sequences in a Drosophila whole-genome shotgun assembly.</title>
        <authorList>
            <person name="Hoskins R.A."/>
            <person name="Smith C.D."/>
            <person name="Carlson J.W."/>
            <person name="Carvalho A.B."/>
            <person name="Halpern A."/>
            <person name="Kaminker J.S."/>
            <person name="Kennedy C."/>
            <person name="Mungall C.J."/>
            <person name="Sullivan B.A."/>
            <person name="Sutton G.G."/>
            <person name="Yasuhara J.C."/>
            <person name="Wakimoto B.T."/>
            <person name="Myers E.W."/>
            <person name="Celniker S.E."/>
            <person name="Rubin G.M."/>
            <person name="Karpen G.H."/>
        </authorList>
    </citation>
    <scope>NUCLEOTIDE SEQUENCE [LARGE SCALE GENOMIC DNA]</scope>
    <source>
        <strain evidence="6">Berkeley</strain>
    </source>
</reference>
<reference evidence="6" key="2">
    <citation type="journal article" date="2002" name="Genome Biol.">
        <title>Finishing a whole-genome shotgun: release 3 of the Drosophila melanogaster euchromatic genome sequence.</title>
        <authorList>
            <person name="Celniker S.E."/>
            <person name="Wheeler D.A."/>
            <person name="Kronmiller B."/>
            <person name="Carlson J.W."/>
            <person name="Halpern A."/>
            <person name="Patel S."/>
            <person name="Adams M."/>
            <person name="Champe M."/>
            <person name="Dugan S.P."/>
            <person name="Frise E."/>
            <person name="Hodgson A."/>
            <person name="George R.A."/>
            <person name="Hoskins R.A."/>
            <person name="Laverty T."/>
            <person name="Muzny D.M."/>
            <person name="Nelson C.R."/>
            <person name="Pacleb J.M."/>
            <person name="Park S."/>
            <person name="Pfeiffer B.D."/>
            <person name="Richards S."/>
            <person name="Sodergren E.J."/>
            <person name="Svirskas R."/>
            <person name="Tabor P.E."/>
            <person name="Wan K."/>
            <person name="Stapleton M."/>
            <person name="Sutton G.G."/>
            <person name="Venter C."/>
            <person name="Weinstock G."/>
            <person name="Scherer S.E."/>
            <person name="Myers E.W."/>
            <person name="Gibbs R.A."/>
            <person name="Rubin G.M."/>
        </authorList>
    </citation>
    <scope>NUCLEOTIDE SEQUENCE [LARGE SCALE GENOMIC DNA]</scope>
    <source>
        <strain evidence="6">Berkeley</strain>
    </source>
</reference>
<dbReference type="GeneID" id="34894"/>
<dbReference type="InterPro" id="IPR031843">
    <property type="entry name" value="Yuri_gagarin"/>
</dbReference>
<dbReference type="PANTHER" id="PTHR45721:SF11">
    <property type="entry name" value="LAMIN DM0-RELATED"/>
    <property type="match status" value="1"/>
</dbReference>
<dbReference type="VEuPathDB" id="VectorBase:FBgn0045842"/>
<dbReference type="RefSeq" id="NP_723906.1">
    <property type="nucleotide sequence ID" value="NM_165109.3"/>
</dbReference>
<dbReference type="GO" id="GO:0005737">
    <property type="term" value="C:cytoplasm"/>
    <property type="evidence" value="ECO:0000314"/>
    <property type="project" value="FlyBase"/>
</dbReference>
<dbReference type="RefSeq" id="NP_001303326.1">
    <property type="nucleotide sequence ID" value="NM_001316397.1"/>
</dbReference>
<dbReference type="AGR" id="FB:FBgn0045842"/>
<reference evidence="6" key="3">
    <citation type="journal article" date="2002" name="Genome Biol.">
        <title>Annotation of the Drosophila melanogaster euchromatic genome: a systematic review.</title>
        <authorList>
            <person name="Misra S."/>
            <person name="Crosby M.A."/>
            <person name="Mungall C.J."/>
            <person name="Matthews B.B."/>
            <person name="Campbell K.S."/>
            <person name="Hradecky P."/>
            <person name="Huang Y."/>
            <person name="Kaminker J.S."/>
            <person name="Millburn G.H."/>
            <person name="Prochnik S.E."/>
            <person name="Smith C.D."/>
            <person name="Tupy J.L."/>
            <person name="Whitfied E.J."/>
            <person name="Bayraktaroglu L."/>
            <person name="Berman B.P."/>
            <person name="Bettencourt B.R."/>
            <person name="Celniker S.E."/>
            <person name="de Grey A.D."/>
            <person name="Drysdale R.A."/>
            <person name="Harris N.L."/>
            <person name="Richter J."/>
            <person name="Russo S."/>
            <person name="Schroeder A.J."/>
            <person name="Shu S.Q."/>
            <person name="Stapleton M."/>
            <person name="Yamada C."/>
            <person name="Ashburner M."/>
            <person name="Gelbart W.M."/>
            <person name="Rubin G.M."/>
            <person name="Lewis S.E."/>
        </authorList>
    </citation>
    <scope>GENOME REANNOTATION</scope>
    <source>
        <strain evidence="6">Berkeley</strain>
    </source>
</reference>
<dbReference type="DNASU" id="34894"/>
<dbReference type="EMBL" id="AE014134">
    <property type="protein sequence ID" value="ABC65906.3"/>
    <property type="molecule type" value="Genomic_DNA"/>
</dbReference>